<dbReference type="HAMAP" id="MF_00658">
    <property type="entry name" value="23SrRNA_methyltr_H"/>
    <property type="match status" value="1"/>
</dbReference>
<dbReference type="RefSeq" id="WP_002657003.1">
    <property type="nucleotide sequence ID" value="NC_016940.1"/>
</dbReference>
<keyword evidence="5" id="KW-0963">Cytoplasm</keyword>
<comment type="similarity">
    <text evidence="4 5">Belongs to the RNA methyltransferase RlmH family.</text>
</comment>
<keyword evidence="5" id="KW-0698">rRNA processing</keyword>
<dbReference type="NCBIfam" id="NF000990">
    <property type="entry name" value="PRK00103.2-4"/>
    <property type="match status" value="1"/>
</dbReference>
<dbReference type="eggNOG" id="COG1576">
    <property type="taxonomic scope" value="Bacteria"/>
</dbReference>
<organism evidence="6 7">
    <name type="scientific">Saprospira grandis (strain Lewin)</name>
    <dbReference type="NCBI Taxonomy" id="984262"/>
    <lineage>
        <taxon>Bacteria</taxon>
        <taxon>Pseudomonadati</taxon>
        <taxon>Bacteroidota</taxon>
        <taxon>Saprospiria</taxon>
        <taxon>Saprospirales</taxon>
        <taxon>Saprospiraceae</taxon>
        <taxon>Saprospira</taxon>
    </lineage>
</organism>
<dbReference type="HOGENOM" id="CLU_100552_2_0_10"/>
<dbReference type="GO" id="GO:0070038">
    <property type="term" value="F:rRNA (pseudouridine-N3-)-methyltransferase activity"/>
    <property type="evidence" value="ECO:0007669"/>
    <property type="project" value="UniProtKB-UniRule"/>
</dbReference>
<dbReference type="OrthoDB" id="9806643at2"/>
<feature type="binding site" evidence="5">
    <location>
        <begin position="124"/>
        <end position="129"/>
    </location>
    <ligand>
        <name>S-adenosyl-L-methionine</name>
        <dbReference type="ChEBI" id="CHEBI:59789"/>
    </ligand>
</feature>
<comment type="catalytic activity">
    <reaction evidence="5">
        <text>pseudouridine(1915) in 23S rRNA + S-adenosyl-L-methionine = N(3)-methylpseudouridine(1915) in 23S rRNA + S-adenosyl-L-homocysteine + H(+)</text>
        <dbReference type="Rhea" id="RHEA:42752"/>
        <dbReference type="Rhea" id="RHEA-COMP:10221"/>
        <dbReference type="Rhea" id="RHEA-COMP:10222"/>
        <dbReference type="ChEBI" id="CHEBI:15378"/>
        <dbReference type="ChEBI" id="CHEBI:57856"/>
        <dbReference type="ChEBI" id="CHEBI:59789"/>
        <dbReference type="ChEBI" id="CHEBI:65314"/>
        <dbReference type="ChEBI" id="CHEBI:74486"/>
        <dbReference type="EC" id="2.1.1.177"/>
    </reaction>
</comment>
<proteinExistence type="inferred from homology"/>
<reference evidence="6 7" key="1">
    <citation type="journal article" date="2012" name="Stand. Genomic Sci.">
        <title>Complete genome sequencing and analysis of Saprospira grandis str. Lewin, a predatory marine bacterium.</title>
        <authorList>
            <person name="Saw J.H."/>
            <person name="Yuryev A."/>
            <person name="Kanbe M."/>
            <person name="Hou S."/>
            <person name="Young A.G."/>
            <person name="Aizawa S."/>
            <person name="Alam M."/>
        </authorList>
    </citation>
    <scope>NUCLEOTIDE SEQUENCE [LARGE SCALE GENOMIC DNA]</scope>
    <source>
        <strain evidence="6 7">Lewin</strain>
    </source>
</reference>
<dbReference type="EC" id="2.1.1.177" evidence="5"/>
<evidence type="ECO:0000256" key="2">
    <source>
        <dbReference type="ARBA" id="ARBA00022679"/>
    </source>
</evidence>
<keyword evidence="2 5" id="KW-0808">Transferase</keyword>
<dbReference type="GO" id="GO:0005737">
    <property type="term" value="C:cytoplasm"/>
    <property type="evidence" value="ECO:0007669"/>
    <property type="project" value="UniProtKB-SubCell"/>
</dbReference>
<dbReference type="CDD" id="cd18081">
    <property type="entry name" value="RlmH-like"/>
    <property type="match status" value="1"/>
</dbReference>
<dbReference type="Gene3D" id="3.40.1280.10">
    <property type="match status" value="1"/>
</dbReference>
<keyword evidence="1 5" id="KW-0489">Methyltransferase</keyword>
<evidence type="ECO:0000256" key="5">
    <source>
        <dbReference type="HAMAP-Rule" id="MF_00658"/>
    </source>
</evidence>
<comment type="subunit">
    <text evidence="5">Homodimer.</text>
</comment>
<protein>
    <recommendedName>
        <fullName evidence="5">Ribosomal RNA large subunit methyltransferase H</fullName>
        <ecNumber evidence="5">2.1.1.177</ecNumber>
    </recommendedName>
    <alternativeName>
        <fullName evidence="5">23S rRNA (pseudouridine1915-N3)-methyltransferase</fullName>
    </alternativeName>
    <alternativeName>
        <fullName evidence="5">23S rRNA m3Psi1915 methyltransferase</fullName>
    </alternativeName>
    <alternativeName>
        <fullName evidence="5">rRNA (pseudouridine-N3-)-methyltransferase RlmH</fullName>
    </alternativeName>
</protein>
<evidence type="ECO:0000256" key="3">
    <source>
        <dbReference type="ARBA" id="ARBA00022691"/>
    </source>
</evidence>
<evidence type="ECO:0000313" key="6">
    <source>
        <dbReference type="EMBL" id="AFC25965.1"/>
    </source>
</evidence>
<evidence type="ECO:0000256" key="1">
    <source>
        <dbReference type="ARBA" id="ARBA00022603"/>
    </source>
</evidence>
<dbReference type="InterPro" id="IPR029028">
    <property type="entry name" value="Alpha/beta_knot_MTases"/>
</dbReference>
<comment type="function">
    <text evidence="5">Specifically methylates the pseudouridine at position 1915 (m3Psi1915) in 23S rRNA.</text>
</comment>
<dbReference type="InterPro" id="IPR029026">
    <property type="entry name" value="tRNA_m1G_MTases_N"/>
</dbReference>
<keyword evidence="3 5" id="KW-0949">S-adenosyl-L-methionine</keyword>
<evidence type="ECO:0000256" key="4">
    <source>
        <dbReference type="ARBA" id="ARBA00038303"/>
    </source>
</evidence>
<dbReference type="KEGG" id="sgn:SGRA_3237"/>
<dbReference type="PANTHER" id="PTHR33603">
    <property type="entry name" value="METHYLTRANSFERASE"/>
    <property type="match status" value="1"/>
</dbReference>
<dbReference type="Pfam" id="PF02590">
    <property type="entry name" value="SPOUT_MTase"/>
    <property type="match status" value="1"/>
</dbReference>
<dbReference type="InterPro" id="IPR003742">
    <property type="entry name" value="RlmH-like"/>
</dbReference>
<sequence>MKLEFWMVGNTAFNYLKEGMDIYEKRLKHFVPFESRIIPDIKGAKNMREAQIKQKEGEKILAKLEQGDFLMLLDERGKQFDSLAFSAKLEQQFQLSHKRIIYLIGGAYGFSDEVYARANGRWSLSKLTFSHQMVRLFVLEQLYRAISIQRGLPYHHA</sequence>
<dbReference type="PIRSF" id="PIRSF004505">
    <property type="entry name" value="MT_bac"/>
    <property type="match status" value="1"/>
</dbReference>
<accession>H6KZV8</accession>
<feature type="binding site" evidence="5">
    <location>
        <position position="105"/>
    </location>
    <ligand>
        <name>S-adenosyl-L-methionine</name>
        <dbReference type="ChEBI" id="CHEBI:59789"/>
    </ligand>
</feature>
<evidence type="ECO:0000313" key="7">
    <source>
        <dbReference type="Proteomes" id="UP000007519"/>
    </source>
</evidence>
<dbReference type="AlphaFoldDB" id="H6KZV8"/>
<dbReference type="STRING" id="984262.SGRA_3237"/>
<dbReference type="Proteomes" id="UP000007519">
    <property type="component" value="Chromosome"/>
</dbReference>
<gene>
    <name evidence="6" type="primary">ybeA</name>
    <name evidence="5" type="synonym">rlmH</name>
    <name evidence="6" type="ordered locus">SGRA_3237</name>
</gene>
<dbReference type="PANTHER" id="PTHR33603:SF1">
    <property type="entry name" value="RIBOSOMAL RNA LARGE SUBUNIT METHYLTRANSFERASE H"/>
    <property type="match status" value="1"/>
</dbReference>
<dbReference type="SUPFAM" id="SSF75217">
    <property type="entry name" value="alpha/beta knot"/>
    <property type="match status" value="1"/>
</dbReference>
<comment type="subcellular location">
    <subcellularLocation>
        <location evidence="5">Cytoplasm</location>
    </subcellularLocation>
</comment>
<feature type="binding site" evidence="5">
    <location>
        <position position="73"/>
    </location>
    <ligand>
        <name>S-adenosyl-L-methionine</name>
        <dbReference type="ChEBI" id="CHEBI:59789"/>
    </ligand>
</feature>
<keyword evidence="7" id="KW-1185">Reference proteome</keyword>
<dbReference type="EMBL" id="CP002831">
    <property type="protein sequence ID" value="AFC25965.1"/>
    <property type="molecule type" value="Genomic_DNA"/>
</dbReference>
<name>H6KZV8_SAPGL</name>